<feature type="compositionally biased region" description="Low complexity" evidence="1">
    <location>
        <begin position="183"/>
        <end position="199"/>
    </location>
</feature>
<organism evidence="2 3">
    <name type="scientific">Homarus americanus</name>
    <name type="common">American lobster</name>
    <dbReference type="NCBI Taxonomy" id="6706"/>
    <lineage>
        <taxon>Eukaryota</taxon>
        <taxon>Metazoa</taxon>
        <taxon>Ecdysozoa</taxon>
        <taxon>Arthropoda</taxon>
        <taxon>Crustacea</taxon>
        <taxon>Multicrustacea</taxon>
        <taxon>Malacostraca</taxon>
        <taxon>Eumalacostraca</taxon>
        <taxon>Eucarida</taxon>
        <taxon>Decapoda</taxon>
        <taxon>Pleocyemata</taxon>
        <taxon>Astacidea</taxon>
        <taxon>Nephropoidea</taxon>
        <taxon>Nephropidae</taxon>
        <taxon>Homarus</taxon>
    </lineage>
</organism>
<feature type="region of interest" description="Disordered" evidence="1">
    <location>
        <begin position="183"/>
        <end position="207"/>
    </location>
</feature>
<sequence length="478" mass="51284">MDNVVSLRGECMDNVVSLRGECMDNVVSLRGECMDNVVSLRGECMDNVVSLRADRSCDAGPLMCEPTQNTRCVAPCLAPCFPTTSFCQAGKEEGQKKENSLSSWVTNPSVPSPPITRDLIVIHMPILSDSTHNLAYTMSPSAAVSTKRLLTATTTTAAISTAISASSQATCTSTALSTAIFTTTSPGSTKHSSSTSAETVESKGCPVPAGSKISETIARLQRCGGDGLSSREDLVKKRQKWALAPIHRPGLYLRSSSESDSVSPTRKFNISRSADAAPPHQYQQCSEQVLQQPCIHPTSNRTGIPRPNYLATDLTTPVTVPCHAVFCAYSTSPEARNLQALLKESVKIHGIKTHESYNVKHGRTTYRTPCCSGGSVSPFLSQYRPTTIGKSAKSSPGTTERNITSRSIAGSRPSCLLCQRSSLSSSRMTRHTRGRQALLCKEPASPDGFPPPPSDTSERSNVSSLEIESYLKVSAQFP</sequence>
<feature type="region of interest" description="Disordered" evidence="1">
    <location>
        <begin position="382"/>
        <end position="408"/>
    </location>
</feature>
<accession>A0A8J5MTX5</accession>
<feature type="region of interest" description="Disordered" evidence="1">
    <location>
        <begin position="438"/>
        <end position="465"/>
    </location>
</feature>
<comment type="caution">
    <text evidence="2">The sequence shown here is derived from an EMBL/GenBank/DDBJ whole genome shotgun (WGS) entry which is preliminary data.</text>
</comment>
<keyword evidence="3" id="KW-1185">Reference proteome</keyword>
<evidence type="ECO:0000313" key="3">
    <source>
        <dbReference type="Proteomes" id="UP000747542"/>
    </source>
</evidence>
<evidence type="ECO:0000313" key="2">
    <source>
        <dbReference type="EMBL" id="KAG7162934.1"/>
    </source>
</evidence>
<proteinExistence type="predicted"/>
<dbReference type="AlphaFoldDB" id="A0A8J5MTX5"/>
<evidence type="ECO:0000256" key="1">
    <source>
        <dbReference type="SAM" id="MobiDB-lite"/>
    </source>
</evidence>
<gene>
    <name evidence="2" type="primary">sif-L</name>
    <name evidence="2" type="ORF">Hamer_G001955</name>
</gene>
<dbReference type="Proteomes" id="UP000747542">
    <property type="component" value="Unassembled WGS sequence"/>
</dbReference>
<dbReference type="EMBL" id="JAHLQT010026502">
    <property type="protein sequence ID" value="KAG7162934.1"/>
    <property type="molecule type" value="Genomic_DNA"/>
</dbReference>
<protein>
    <submittedName>
        <fullName evidence="2">Putative still life-like</fullName>
    </submittedName>
</protein>
<name>A0A8J5MTX5_HOMAM</name>
<reference evidence="2" key="1">
    <citation type="journal article" date="2021" name="Sci. Adv.">
        <title>The American lobster genome reveals insights on longevity, neural, and immune adaptations.</title>
        <authorList>
            <person name="Polinski J.M."/>
            <person name="Zimin A.V."/>
            <person name="Clark K.F."/>
            <person name="Kohn A.B."/>
            <person name="Sadowski N."/>
            <person name="Timp W."/>
            <person name="Ptitsyn A."/>
            <person name="Khanna P."/>
            <person name="Romanova D.Y."/>
            <person name="Williams P."/>
            <person name="Greenwood S.J."/>
            <person name="Moroz L.L."/>
            <person name="Walt D.R."/>
            <person name="Bodnar A.G."/>
        </authorList>
    </citation>
    <scope>NUCLEOTIDE SEQUENCE</scope>
    <source>
        <strain evidence="2">GMGI-L3</strain>
    </source>
</reference>